<dbReference type="InterPro" id="IPR000873">
    <property type="entry name" value="AMP-dep_synth/lig_dom"/>
</dbReference>
<dbReference type="InterPro" id="IPR020845">
    <property type="entry name" value="AMP-binding_CS"/>
</dbReference>
<dbReference type="EMBL" id="PVUE01000001">
    <property type="protein sequence ID" value="PRZ44206.1"/>
    <property type="molecule type" value="Genomic_DNA"/>
</dbReference>
<dbReference type="NCBIfam" id="NF004837">
    <property type="entry name" value="PRK06187.1"/>
    <property type="match status" value="1"/>
</dbReference>
<dbReference type="GO" id="GO:0031956">
    <property type="term" value="F:medium-chain fatty acid-CoA ligase activity"/>
    <property type="evidence" value="ECO:0007669"/>
    <property type="project" value="TreeGrafter"/>
</dbReference>
<reference evidence="5 6" key="1">
    <citation type="submission" date="2018-03" db="EMBL/GenBank/DDBJ databases">
        <title>Genomic Encyclopedia of Archaeal and Bacterial Type Strains, Phase II (KMG-II): from individual species to whole genera.</title>
        <authorList>
            <person name="Goeker M."/>
        </authorList>
    </citation>
    <scope>NUCLEOTIDE SEQUENCE [LARGE SCALE GENOMIC DNA]</scope>
    <source>
        <strain evidence="5 6">DSM 100065</strain>
    </source>
</reference>
<dbReference type="InterPro" id="IPR020459">
    <property type="entry name" value="AMP-binding"/>
</dbReference>
<dbReference type="Pfam" id="PF00501">
    <property type="entry name" value="AMP-binding"/>
    <property type="match status" value="1"/>
</dbReference>
<dbReference type="PANTHER" id="PTHR43201">
    <property type="entry name" value="ACYL-COA SYNTHETASE"/>
    <property type="match status" value="1"/>
</dbReference>
<proteinExistence type="inferred from homology"/>
<keyword evidence="2" id="KW-0436">Ligase</keyword>
<dbReference type="FunFam" id="3.30.300.30:FF:000008">
    <property type="entry name" value="2,3-dihydroxybenzoate-AMP ligase"/>
    <property type="match status" value="1"/>
</dbReference>
<evidence type="ECO:0000313" key="6">
    <source>
        <dbReference type="Proteomes" id="UP000237752"/>
    </source>
</evidence>
<dbReference type="PRINTS" id="PR00154">
    <property type="entry name" value="AMPBINDING"/>
</dbReference>
<dbReference type="InterPro" id="IPR025110">
    <property type="entry name" value="AMP-bd_C"/>
</dbReference>
<dbReference type="SUPFAM" id="SSF56801">
    <property type="entry name" value="Acetyl-CoA synthetase-like"/>
    <property type="match status" value="1"/>
</dbReference>
<feature type="domain" description="AMP-binding enzyme C-terminal" evidence="4">
    <location>
        <begin position="430"/>
        <end position="505"/>
    </location>
</feature>
<dbReference type="InterPro" id="IPR045851">
    <property type="entry name" value="AMP-bd_C_sf"/>
</dbReference>
<dbReference type="Proteomes" id="UP000237752">
    <property type="component" value="Unassembled WGS sequence"/>
</dbReference>
<sequence length="521" mass="57266">MSASQMLVSDIVAFTAQREPDQPALQYGDRIYSYASLADRITQSANALLSIARQGDRIAILAENRPEYVELYYSVPRAGMGLVFLNYRLSTREIEHIVRDSGAAVLITEPEYLEVAQSVAAQVGALQIVMLGVDEDNTPADVTAYDELLARGSTQEPDIQVRGDDLAWIIYTSGTTGRPKGAMLSHANLVAAACNSAMGWPSEVAGPLLFPWPLCHVAGYGILVTHLRGRFLVLMRRYDPKGLLEQIEKYQIAETSVAPTMFSQLLRHPDFDKYDVSSIRRIGYGAAPMPAEVLRQGMARFPNAAFSTGFGMTELSGNVLYHPSAQHVRGLTEKPELLVSVGRPMPLAMLRIVDDRMQDVATGTVGELVVRGPQVTIGYWNNQVATQEAFEGGWFHTGDLARNDDEGNWYIVDRKKDMILTGGENVYSREVEEVIYEHPAVAEAAVVGVPDETWGENVVAAVQLRAGATATAEEIIEHCRASLAGYKKPKRVLFVDELPRNAAGKILKRELRELAAQSTEE</sequence>
<feature type="domain" description="AMP-dependent synthetase/ligase" evidence="3">
    <location>
        <begin position="15"/>
        <end position="380"/>
    </location>
</feature>
<organism evidence="5 6">
    <name type="scientific">Antricoccus suffuscus</name>
    <dbReference type="NCBI Taxonomy" id="1629062"/>
    <lineage>
        <taxon>Bacteria</taxon>
        <taxon>Bacillati</taxon>
        <taxon>Actinomycetota</taxon>
        <taxon>Actinomycetes</taxon>
        <taxon>Geodermatophilales</taxon>
        <taxon>Antricoccaceae</taxon>
        <taxon>Antricoccus</taxon>
    </lineage>
</organism>
<protein>
    <submittedName>
        <fullName evidence="5">Long-chain acyl-CoA synthetase</fullName>
    </submittedName>
</protein>
<dbReference type="PANTHER" id="PTHR43201:SF5">
    <property type="entry name" value="MEDIUM-CHAIN ACYL-COA LIGASE ACSF2, MITOCHONDRIAL"/>
    <property type="match status" value="1"/>
</dbReference>
<gene>
    <name evidence="5" type="ORF">CLV47_101331</name>
</gene>
<dbReference type="Gene3D" id="3.30.300.30">
    <property type="match status" value="1"/>
</dbReference>
<dbReference type="PROSITE" id="PS00455">
    <property type="entry name" value="AMP_BINDING"/>
    <property type="match status" value="1"/>
</dbReference>
<comment type="caution">
    <text evidence="5">The sequence shown here is derived from an EMBL/GenBank/DDBJ whole genome shotgun (WGS) entry which is preliminary data.</text>
</comment>
<evidence type="ECO:0000256" key="1">
    <source>
        <dbReference type="ARBA" id="ARBA00006432"/>
    </source>
</evidence>
<dbReference type="Gene3D" id="3.40.50.12780">
    <property type="entry name" value="N-terminal domain of ligase-like"/>
    <property type="match status" value="1"/>
</dbReference>
<dbReference type="InterPro" id="IPR042099">
    <property type="entry name" value="ANL_N_sf"/>
</dbReference>
<evidence type="ECO:0000313" key="5">
    <source>
        <dbReference type="EMBL" id="PRZ44206.1"/>
    </source>
</evidence>
<evidence type="ECO:0000259" key="3">
    <source>
        <dbReference type="Pfam" id="PF00501"/>
    </source>
</evidence>
<dbReference type="RefSeq" id="WP_106347243.1">
    <property type="nucleotide sequence ID" value="NZ_PVUE01000001.1"/>
</dbReference>
<dbReference type="GO" id="GO:0006631">
    <property type="term" value="P:fatty acid metabolic process"/>
    <property type="evidence" value="ECO:0007669"/>
    <property type="project" value="TreeGrafter"/>
</dbReference>
<dbReference type="AlphaFoldDB" id="A0A2T1A6I6"/>
<evidence type="ECO:0000256" key="2">
    <source>
        <dbReference type="ARBA" id="ARBA00022598"/>
    </source>
</evidence>
<dbReference type="Pfam" id="PF13193">
    <property type="entry name" value="AMP-binding_C"/>
    <property type="match status" value="1"/>
</dbReference>
<comment type="similarity">
    <text evidence="1">Belongs to the ATP-dependent AMP-binding enzyme family.</text>
</comment>
<keyword evidence="6" id="KW-1185">Reference proteome</keyword>
<evidence type="ECO:0000259" key="4">
    <source>
        <dbReference type="Pfam" id="PF13193"/>
    </source>
</evidence>
<dbReference type="OrthoDB" id="3172305at2"/>
<accession>A0A2T1A6I6</accession>
<name>A0A2T1A6I6_9ACTN</name>